<protein>
    <recommendedName>
        <fullName evidence="5">alpha,alpha-trehalase</fullName>
        <ecNumber evidence="5">3.2.1.28</ecNumber>
    </recommendedName>
</protein>
<evidence type="ECO:0000259" key="11">
    <source>
        <dbReference type="Pfam" id="PF03632"/>
    </source>
</evidence>
<evidence type="ECO:0000259" key="12">
    <source>
        <dbReference type="Pfam" id="PF03636"/>
    </source>
</evidence>
<evidence type="ECO:0000313" key="14">
    <source>
        <dbReference type="Proteomes" id="UP000094112"/>
    </source>
</evidence>
<dbReference type="InterPro" id="IPR037018">
    <property type="entry name" value="GH65_N"/>
</dbReference>
<sequence length="992" mass="111015">MITLSILLPTILVLFSVFSTALLNTTVPLSQDEDSKWLEIFQKSQKLFKQVPDSHYAFYDEQLNVLGTSYFSKNVYSRQSYVSNGYIGARLSTLGQGFTYDQMNIHANSEDEELLLNGWPLFNKRYTGAFVSGFYDLEPELPETNFPELYANGSDSVITSIPYWVNLKLIANLDGEEYRFDPEFTLQSEVSNYIQNMSLQNGIVSTELTWLDTIHVKIEVIAHKQIVPLAMVKMELSAIDDDIDITLQDVLNFTTSQRGTLKDIGSDDKGIYIEVSPKNVDYSSAAIYSRLDINDTSYHVENGTSAINEAALHISKTPTVINKYVGIISSEFKHDDGTELDNAKRVVDFAQDVGREQLYDSHNKEWNEQFKETNIFIPSDGFLTLAARASLYHLLANTRIGTKDLTSALGTTGLSSDSYGGMVFWDTDLWIIPAILPFAPKVAQSISQYRNYTHGQAKKNAQLYNYQGAAYPWTSGRFGNCTSTGPCVDYEYHLNVDIAFSSWLIYLAGADEEYLRYTTWPLLKDASDFLSQYVVYNTTLGQFVSHNLTDPDEYANHVDNGAFTNAGIDSLLKWTLMVATHLGEEINPRWVEVDNNIHMPMSESGITLEYSEMNASVSIKQADVVLLTFPLDFNDFHSYEQGERDLYWYSLKQADVGPAMTFPIFTIAAAKLLNHGCSVHSYLQKSVLPYIRAPFAQFSEQADDNVLTNGGTHPAFPFLTAHGGYLQALVYGIHGLRFSARVNAEGKIEKFLVFDPIAISGLPGGMKISGFKYLNQLLDVIVTDIEGIIVHKGENPISVEVRARNSKAGNYTLNPGEKLIVPLFVPLLNIEGSHVECRPIANLTVGSPGDVPLSAIDGNNYTYWQPLDRGPAKLLIDLGMAQKITKGLVIWGSRPAKFLSVYGTDEISMNFEQALQNIDRIRFDKLVDNLQIEISQPFEERFLTDVQLLPNNITEFEIPSPSIFTRFVIVEITDAIDESEAEGATLNEIALF</sequence>
<feature type="chain" id="PRO_5009133754" description="alpha,alpha-trehalase" evidence="10">
    <location>
        <begin position="22"/>
        <end position="992"/>
    </location>
</feature>
<dbReference type="PANTHER" id="PTHR11051:SF8">
    <property type="entry name" value="PROTEIN-GLUCOSYLGALACTOSYLHYDROXYLYSINE GLUCOSIDASE"/>
    <property type="match status" value="1"/>
</dbReference>
<dbReference type="InterPro" id="IPR008928">
    <property type="entry name" value="6-hairpin_glycosidase_sf"/>
</dbReference>
<proteinExistence type="inferred from homology"/>
<feature type="signal peptide" evidence="10">
    <location>
        <begin position="1"/>
        <end position="21"/>
    </location>
</feature>
<dbReference type="InterPro" id="IPR005196">
    <property type="entry name" value="Glyco_hydro_65_N"/>
</dbReference>
<organism evidence="13 14">
    <name type="scientific">Wickerhamomyces anomalus (strain ATCC 58044 / CBS 1984 / NCYC 433 / NRRL Y-366-8)</name>
    <name type="common">Yeast</name>
    <name type="synonym">Hansenula anomala</name>
    <dbReference type="NCBI Taxonomy" id="683960"/>
    <lineage>
        <taxon>Eukaryota</taxon>
        <taxon>Fungi</taxon>
        <taxon>Dikarya</taxon>
        <taxon>Ascomycota</taxon>
        <taxon>Saccharomycotina</taxon>
        <taxon>Saccharomycetes</taxon>
        <taxon>Phaffomycetales</taxon>
        <taxon>Wickerhamomycetaceae</taxon>
        <taxon>Wickerhamomyces</taxon>
    </lineage>
</organism>
<dbReference type="GO" id="GO:0016020">
    <property type="term" value="C:membrane"/>
    <property type="evidence" value="ECO:0007669"/>
    <property type="project" value="UniProtKB-SubCell"/>
</dbReference>
<comment type="subcellular location">
    <subcellularLocation>
        <location evidence="3">Membrane</location>
        <topology evidence="3">Single-pass type II membrane protein</topology>
    </subcellularLocation>
    <subcellularLocation>
        <location evidence="2">Periplasm</location>
    </subcellularLocation>
</comment>
<dbReference type="Gene3D" id="2.70.98.40">
    <property type="entry name" value="Glycoside hydrolase, family 65, N-terminal domain"/>
    <property type="match status" value="1"/>
</dbReference>
<dbReference type="Proteomes" id="UP000094112">
    <property type="component" value="Unassembled WGS sequence"/>
</dbReference>
<keyword evidence="7 13" id="KW-0378">Hydrolase</keyword>
<dbReference type="OrthoDB" id="200349at2759"/>
<evidence type="ECO:0000256" key="2">
    <source>
        <dbReference type="ARBA" id="ARBA00004418"/>
    </source>
</evidence>
<dbReference type="SUPFAM" id="SSF48208">
    <property type="entry name" value="Six-hairpin glycosidases"/>
    <property type="match status" value="1"/>
</dbReference>
<dbReference type="AlphaFoldDB" id="A0A1E3P9Z7"/>
<dbReference type="InterPro" id="IPR012341">
    <property type="entry name" value="6hp_glycosidase-like_sf"/>
</dbReference>
<dbReference type="EC" id="3.2.1.28" evidence="5"/>
<evidence type="ECO:0000256" key="7">
    <source>
        <dbReference type="ARBA" id="ARBA00022801"/>
    </source>
</evidence>
<dbReference type="GeneID" id="30199882"/>
<evidence type="ECO:0000256" key="1">
    <source>
        <dbReference type="ARBA" id="ARBA00001576"/>
    </source>
</evidence>
<comment type="catalytic activity">
    <reaction evidence="1">
        <text>alpha,alpha-trehalose + H2O = alpha-D-glucose + beta-D-glucose</text>
        <dbReference type="Rhea" id="RHEA:32675"/>
        <dbReference type="ChEBI" id="CHEBI:15377"/>
        <dbReference type="ChEBI" id="CHEBI:15903"/>
        <dbReference type="ChEBI" id="CHEBI:16551"/>
        <dbReference type="ChEBI" id="CHEBI:17925"/>
        <dbReference type="EC" id="3.2.1.28"/>
    </reaction>
</comment>
<keyword evidence="6" id="KW-0574">Periplasm</keyword>
<dbReference type="FunFam" id="1.50.10.10:FF:000032">
    <property type="entry name" value="Vacuolar acid trehalase"/>
    <property type="match status" value="1"/>
</dbReference>
<dbReference type="GO" id="GO:0004555">
    <property type="term" value="F:alpha,alpha-trehalase activity"/>
    <property type="evidence" value="ECO:0007669"/>
    <property type="project" value="UniProtKB-EC"/>
</dbReference>
<feature type="domain" description="Glycoside hydrolase family 65 N-terminal" evidence="12">
    <location>
        <begin position="73"/>
        <end position="330"/>
    </location>
</feature>
<keyword evidence="14" id="KW-1185">Reference proteome</keyword>
<evidence type="ECO:0000256" key="6">
    <source>
        <dbReference type="ARBA" id="ARBA00022764"/>
    </source>
</evidence>
<dbReference type="GO" id="GO:0000328">
    <property type="term" value="C:fungal-type vacuole lumen"/>
    <property type="evidence" value="ECO:0007669"/>
    <property type="project" value="EnsemblFungi"/>
</dbReference>
<dbReference type="GO" id="GO:0030287">
    <property type="term" value="C:cell wall-bounded periplasmic space"/>
    <property type="evidence" value="ECO:0007669"/>
    <property type="project" value="EnsemblFungi"/>
</dbReference>
<evidence type="ECO:0000256" key="3">
    <source>
        <dbReference type="ARBA" id="ARBA00004606"/>
    </source>
</evidence>
<name>A0A1E3P9Z7_WICAA</name>
<evidence type="ECO:0000256" key="5">
    <source>
        <dbReference type="ARBA" id="ARBA00012757"/>
    </source>
</evidence>
<dbReference type="InterPro" id="IPR005195">
    <property type="entry name" value="Glyco_hydro_65_M"/>
</dbReference>
<keyword evidence="8" id="KW-0735">Signal-anchor</keyword>
<reference evidence="13 14" key="1">
    <citation type="journal article" date="2016" name="Proc. Natl. Acad. Sci. U.S.A.">
        <title>Comparative genomics of biotechnologically important yeasts.</title>
        <authorList>
            <person name="Riley R."/>
            <person name="Haridas S."/>
            <person name="Wolfe K.H."/>
            <person name="Lopes M.R."/>
            <person name="Hittinger C.T."/>
            <person name="Goeker M."/>
            <person name="Salamov A.A."/>
            <person name="Wisecaver J.H."/>
            <person name="Long T.M."/>
            <person name="Calvey C.H."/>
            <person name="Aerts A.L."/>
            <person name="Barry K.W."/>
            <person name="Choi C."/>
            <person name="Clum A."/>
            <person name="Coughlan A.Y."/>
            <person name="Deshpande S."/>
            <person name="Douglass A.P."/>
            <person name="Hanson S.J."/>
            <person name="Klenk H.-P."/>
            <person name="LaButti K.M."/>
            <person name="Lapidus A."/>
            <person name="Lindquist E.A."/>
            <person name="Lipzen A.M."/>
            <person name="Meier-Kolthoff J.P."/>
            <person name="Ohm R.A."/>
            <person name="Otillar R.P."/>
            <person name="Pangilinan J.L."/>
            <person name="Peng Y."/>
            <person name="Rokas A."/>
            <person name="Rosa C.A."/>
            <person name="Scheuner C."/>
            <person name="Sibirny A.A."/>
            <person name="Slot J.C."/>
            <person name="Stielow J.B."/>
            <person name="Sun H."/>
            <person name="Kurtzman C.P."/>
            <person name="Blackwell M."/>
            <person name="Grigoriev I.V."/>
            <person name="Jeffries T.W."/>
        </authorList>
    </citation>
    <scope>NUCLEOTIDE SEQUENCE [LARGE SCALE GENOMIC DNA]</scope>
    <source>
        <strain evidence="14">ATCC 58044 / CBS 1984 / NCYC 433 / NRRL Y-366-8</strain>
    </source>
</reference>
<keyword evidence="9" id="KW-0325">Glycoprotein</keyword>
<dbReference type="Pfam" id="PF03636">
    <property type="entry name" value="Glyco_hydro_65N"/>
    <property type="match status" value="1"/>
</dbReference>
<evidence type="ECO:0000256" key="4">
    <source>
        <dbReference type="ARBA" id="ARBA00006768"/>
    </source>
</evidence>
<accession>A0A1E3P9Z7</accession>
<gene>
    <name evidence="13" type="ORF">WICANDRAFT_49615</name>
</gene>
<dbReference type="GO" id="GO:0005993">
    <property type="term" value="P:trehalose catabolic process"/>
    <property type="evidence" value="ECO:0007669"/>
    <property type="project" value="EnsemblFungi"/>
</dbReference>
<keyword evidence="10" id="KW-0732">Signal</keyword>
<dbReference type="PANTHER" id="PTHR11051">
    <property type="entry name" value="GLYCOSYL HYDROLASE-RELATED"/>
    <property type="match status" value="1"/>
</dbReference>
<evidence type="ECO:0000313" key="13">
    <source>
        <dbReference type="EMBL" id="ODQ62236.1"/>
    </source>
</evidence>
<comment type="similarity">
    <text evidence="4">Belongs to the glycosyl hydrolase 65 family.</text>
</comment>
<dbReference type="GO" id="GO:0009277">
    <property type="term" value="C:fungal-type cell wall"/>
    <property type="evidence" value="ECO:0007669"/>
    <property type="project" value="EnsemblFungi"/>
</dbReference>
<dbReference type="EMBL" id="KV454208">
    <property type="protein sequence ID" value="ODQ62236.1"/>
    <property type="molecule type" value="Genomic_DNA"/>
</dbReference>
<dbReference type="Pfam" id="PF03632">
    <property type="entry name" value="Glyco_hydro_65m"/>
    <property type="match status" value="1"/>
</dbReference>
<dbReference type="GO" id="GO:0015976">
    <property type="term" value="P:carbon utilization"/>
    <property type="evidence" value="ECO:0007669"/>
    <property type="project" value="EnsemblFungi"/>
</dbReference>
<dbReference type="GO" id="GO:0015771">
    <property type="term" value="P:trehalose transport"/>
    <property type="evidence" value="ECO:0007669"/>
    <property type="project" value="EnsemblFungi"/>
</dbReference>
<evidence type="ECO:0000256" key="10">
    <source>
        <dbReference type="SAM" id="SignalP"/>
    </source>
</evidence>
<evidence type="ECO:0000256" key="8">
    <source>
        <dbReference type="ARBA" id="ARBA00022968"/>
    </source>
</evidence>
<evidence type="ECO:0000256" key="9">
    <source>
        <dbReference type="ARBA" id="ARBA00023180"/>
    </source>
</evidence>
<feature type="domain" description="Glycoside hydrolase family 65 central catalytic" evidence="11">
    <location>
        <begin position="389"/>
        <end position="606"/>
    </location>
</feature>
<dbReference type="Gene3D" id="1.50.10.10">
    <property type="match status" value="1"/>
</dbReference>
<dbReference type="RefSeq" id="XP_019041443.1">
    <property type="nucleotide sequence ID" value="XM_019182636.1"/>
</dbReference>
<dbReference type="STRING" id="683960.A0A1E3P9Z7"/>
<keyword evidence="8" id="KW-0812">Transmembrane</keyword>